<keyword evidence="4" id="KW-0804">Transcription</keyword>
<dbReference type="AlphaFoldDB" id="A0A1H6JP47"/>
<evidence type="ECO:0000256" key="2">
    <source>
        <dbReference type="ARBA" id="ARBA00023015"/>
    </source>
</evidence>
<dbReference type="InterPro" id="IPR007627">
    <property type="entry name" value="RNA_pol_sigma70_r2"/>
</dbReference>
<dbReference type="Gene3D" id="1.10.10.10">
    <property type="entry name" value="Winged helix-like DNA-binding domain superfamily/Winged helix DNA-binding domain"/>
    <property type="match status" value="1"/>
</dbReference>
<dbReference type="Proteomes" id="UP000183190">
    <property type="component" value="Unassembled WGS sequence"/>
</dbReference>
<dbReference type="Gene3D" id="1.10.1740.10">
    <property type="match status" value="1"/>
</dbReference>
<gene>
    <name evidence="7" type="ORF">SAMN02910265_01714</name>
</gene>
<accession>A0A1H6JP47</accession>
<dbReference type="InterPro" id="IPR013324">
    <property type="entry name" value="RNA_pol_sigma_r3/r4-like"/>
</dbReference>
<sequence length="168" mass="19714">MTKEDSSKLTTLYSLYEQPMYRIAYAVLHDEGLAEDAVSDAFIRILGKLHKFDDCRSAKTRSYIIKVIKSTSINIYRKNKRRFTEEVPIDDALQIADIRTDTEKKQQVDNILSTLDEPDRSIVMMRCIREMSWREVAEKLSLTESNVRKRFERTKKRLRMKGAVSDEK</sequence>
<dbReference type="SUPFAM" id="SSF88659">
    <property type="entry name" value="Sigma3 and sigma4 domains of RNA polymerase sigma factors"/>
    <property type="match status" value="1"/>
</dbReference>
<keyword evidence="2" id="KW-0805">Transcription regulation</keyword>
<dbReference type="PANTHER" id="PTHR43133">
    <property type="entry name" value="RNA POLYMERASE ECF-TYPE SIGMA FACTO"/>
    <property type="match status" value="1"/>
</dbReference>
<protein>
    <submittedName>
        <fullName evidence="7">RNA polymerase sigma-70 factor, ECF subfamily</fullName>
    </submittedName>
</protein>
<dbReference type="Pfam" id="PF04542">
    <property type="entry name" value="Sigma70_r2"/>
    <property type="match status" value="1"/>
</dbReference>
<name>A0A1H6JP47_RUMFL</name>
<dbReference type="PANTHER" id="PTHR43133:SF60">
    <property type="entry name" value="RNA POLYMERASE SIGMA FACTOR SIGV"/>
    <property type="match status" value="1"/>
</dbReference>
<dbReference type="GO" id="GO:0006352">
    <property type="term" value="P:DNA-templated transcription initiation"/>
    <property type="evidence" value="ECO:0007669"/>
    <property type="project" value="InterPro"/>
</dbReference>
<comment type="similarity">
    <text evidence="1">Belongs to the sigma-70 factor family. ECF subfamily.</text>
</comment>
<dbReference type="EMBL" id="FNWV01000005">
    <property type="protein sequence ID" value="SEH61070.1"/>
    <property type="molecule type" value="Genomic_DNA"/>
</dbReference>
<dbReference type="RefSeq" id="WP_074716438.1">
    <property type="nucleotide sequence ID" value="NZ_FNWV01000005.1"/>
</dbReference>
<evidence type="ECO:0000259" key="5">
    <source>
        <dbReference type="Pfam" id="PF04542"/>
    </source>
</evidence>
<dbReference type="InterPro" id="IPR013249">
    <property type="entry name" value="RNA_pol_sigma70_r4_t2"/>
</dbReference>
<dbReference type="OrthoDB" id="2613570at2"/>
<evidence type="ECO:0000256" key="1">
    <source>
        <dbReference type="ARBA" id="ARBA00010641"/>
    </source>
</evidence>
<feature type="domain" description="RNA polymerase sigma factor 70 region 4 type 2" evidence="6">
    <location>
        <begin position="106"/>
        <end position="158"/>
    </location>
</feature>
<dbReference type="InterPro" id="IPR013325">
    <property type="entry name" value="RNA_pol_sigma_r2"/>
</dbReference>
<organism evidence="7 8">
    <name type="scientific">Ruminococcus flavefaciens</name>
    <dbReference type="NCBI Taxonomy" id="1265"/>
    <lineage>
        <taxon>Bacteria</taxon>
        <taxon>Bacillati</taxon>
        <taxon>Bacillota</taxon>
        <taxon>Clostridia</taxon>
        <taxon>Eubacteriales</taxon>
        <taxon>Oscillospiraceae</taxon>
        <taxon>Ruminococcus</taxon>
    </lineage>
</organism>
<evidence type="ECO:0000259" key="6">
    <source>
        <dbReference type="Pfam" id="PF08281"/>
    </source>
</evidence>
<evidence type="ECO:0000313" key="8">
    <source>
        <dbReference type="Proteomes" id="UP000183190"/>
    </source>
</evidence>
<evidence type="ECO:0000256" key="4">
    <source>
        <dbReference type="ARBA" id="ARBA00023163"/>
    </source>
</evidence>
<evidence type="ECO:0000313" key="7">
    <source>
        <dbReference type="EMBL" id="SEH61070.1"/>
    </source>
</evidence>
<keyword evidence="3" id="KW-0731">Sigma factor</keyword>
<dbReference type="NCBIfam" id="TIGR02937">
    <property type="entry name" value="sigma70-ECF"/>
    <property type="match status" value="1"/>
</dbReference>
<feature type="domain" description="RNA polymerase sigma-70 region 2" evidence="5">
    <location>
        <begin position="12"/>
        <end position="82"/>
    </location>
</feature>
<dbReference type="GO" id="GO:0016987">
    <property type="term" value="F:sigma factor activity"/>
    <property type="evidence" value="ECO:0007669"/>
    <property type="project" value="UniProtKB-KW"/>
</dbReference>
<evidence type="ECO:0000256" key="3">
    <source>
        <dbReference type="ARBA" id="ARBA00023082"/>
    </source>
</evidence>
<dbReference type="InterPro" id="IPR014284">
    <property type="entry name" value="RNA_pol_sigma-70_dom"/>
</dbReference>
<reference evidence="7 8" key="1">
    <citation type="submission" date="2016-10" db="EMBL/GenBank/DDBJ databases">
        <authorList>
            <person name="de Groot N.N."/>
        </authorList>
    </citation>
    <scope>NUCLEOTIDE SEQUENCE [LARGE SCALE GENOMIC DNA]</scope>
    <source>
        <strain evidence="7 8">YAD2003</strain>
    </source>
</reference>
<dbReference type="GO" id="GO:0003677">
    <property type="term" value="F:DNA binding"/>
    <property type="evidence" value="ECO:0007669"/>
    <property type="project" value="InterPro"/>
</dbReference>
<proteinExistence type="inferred from homology"/>
<dbReference type="SUPFAM" id="SSF88946">
    <property type="entry name" value="Sigma2 domain of RNA polymerase sigma factors"/>
    <property type="match status" value="1"/>
</dbReference>
<dbReference type="InterPro" id="IPR039425">
    <property type="entry name" value="RNA_pol_sigma-70-like"/>
</dbReference>
<dbReference type="Pfam" id="PF08281">
    <property type="entry name" value="Sigma70_r4_2"/>
    <property type="match status" value="1"/>
</dbReference>
<dbReference type="InterPro" id="IPR036388">
    <property type="entry name" value="WH-like_DNA-bd_sf"/>
</dbReference>